<feature type="domain" description="G-protein coupled receptors family 1 profile" evidence="9">
    <location>
        <begin position="346"/>
        <end position="595"/>
    </location>
</feature>
<proteinExistence type="predicted"/>
<dbReference type="SUPFAM" id="SSF81321">
    <property type="entry name" value="Family A G protein-coupled receptor-like"/>
    <property type="match status" value="2"/>
</dbReference>
<evidence type="ECO:0000256" key="8">
    <source>
        <dbReference type="SAM" id="Phobius"/>
    </source>
</evidence>
<dbReference type="Proteomes" id="UP001159427">
    <property type="component" value="Unassembled WGS sequence"/>
</dbReference>
<evidence type="ECO:0000313" key="11">
    <source>
        <dbReference type="Proteomes" id="UP001159427"/>
    </source>
</evidence>
<comment type="subcellular location">
    <subcellularLocation>
        <location evidence="1">Membrane</location>
        <topology evidence="1">Multi-pass membrane protein</topology>
    </subcellularLocation>
</comment>
<feature type="transmembrane region" description="Helical" evidence="8">
    <location>
        <begin position="224"/>
        <end position="244"/>
    </location>
</feature>
<dbReference type="PRINTS" id="PR00237">
    <property type="entry name" value="GPCRRHODOPSN"/>
</dbReference>
<dbReference type="Gene3D" id="1.20.1070.10">
    <property type="entry name" value="Rhodopsin 7-helix transmembrane proteins"/>
    <property type="match status" value="2"/>
</dbReference>
<feature type="transmembrane region" description="Helical" evidence="8">
    <location>
        <begin position="541"/>
        <end position="559"/>
    </location>
</feature>
<evidence type="ECO:0000256" key="7">
    <source>
        <dbReference type="ARBA" id="ARBA00023224"/>
    </source>
</evidence>
<feature type="transmembrane region" description="Helical" evidence="8">
    <location>
        <begin position="338"/>
        <end position="358"/>
    </location>
</feature>
<dbReference type="PANTHER" id="PTHR45695">
    <property type="entry name" value="LEUCOKININ RECEPTOR-RELATED"/>
    <property type="match status" value="1"/>
</dbReference>
<dbReference type="CDD" id="cd00637">
    <property type="entry name" value="7tm_classA_rhodopsin-like"/>
    <property type="match status" value="2"/>
</dbReference>
<protein>
    <recommendedName>
        <fullName evidence="9">G-protein coupled receptors family 1 profile domain-containing protein</fullName>
    </recommendedName>
</protein>
<dbReference type="PANTHER" id="PTHR45695:SF9">
    <property type="entry name" value="LEUCOKININ RECEPTOR"/>
    <property type="match status" value="1"/>
</dbReference>
<feature type="transmembrane region" description="Helical" evidence="8">
    <location>
        <begin position="405"/>
        <end position="425"/>
    </location>
</feature>
<evidence type="ECO:0000256" key="4">
    <source>
        <dbReference type="ARBA" id="ARBA00023040"/>
    </source>
</evidence>
<feature type="transmembrane region" description="Helical" evidence="8">
    <location>
        <begin position="264"/>
        <end position="289"/>
    </location>
</feature>
<dbReference type="EMBL" id="CALNXI010000616">
    <property type="protein sequence ID" value="CAH3030156.1"/>
    <property type="molecule type" value="Genomic_DNA"/>
</dbReference>
<keyword evidence="11" id="KW-1185">Reference proteome</keyword>
<accession>A0ABN8MK84</accession>
<feature type="domain" description="G-protein coupled receptors family 1 profile" evidence="9">
    <location>
        <begin position="29"/>
        <end position="278"/>
    </location>
</feature>
<keyword evidence="4" id="KW-0297">G-protein coupled receptor</keyword>
<sequence length="636" mass="72849">MVNSTSFSFSLVVFFGIFYSAVFIMSVVGNTWVLTTCYVTLRRTHSPMMWFLANLASADLLFTFLTILNAIGFYWRWIGGDVTCKLHGFLVEATYTVSITTLLVLSYQRLKAVVDPFNARINSWPRKEFLKTVKIWVLSLAVCSPLVHIYRVETQENGELLCTNTTWGRIGRQIFYGLHAILYFIIPLSYMIFSQTQIFRALRSRSGVINNNFIERSNRRHRKVAKTLAALTAAFAICQSPFMVTRTLIYFHLAPYGFIWRGSQLLICLNVALDPLLYGYFGGNLKSVLQTRLLGSNKSKHQLKLINGKTLLLHILTMVNSSSFTLSVLVFLTTFYSTVFIMSVVGNVWVLTTCYVTLRRTHSPVMWFLANLASADLLFTLLTIFDLVSFYWRWIGGDVTCKLQGFLVEATYTVSITTLALLSFQRLKAVIDPFNARINSWPRKEFLKIIAIWVLCLAVCSPLVHIYRVETQENGELICDNTTWGNIGRQIFYSLHATLFFIIPLLYMFFTQAQIRRALHSRVGVINNTFMDRSDRRHKKVAKTLAALTAAFVICWSPFMVTRTLLYFHLTSYGFIWRGSQLLICLNAALDPLLYGYLGGNLKSVFQRLLRCNVLQQRRPNVTTLTEFRTNTLTSE</sequence>
<organism evidence="10 11">
    <name type="scientific">Porites evermanni</name>
    <dbReference type="NCBI Taxonomy" id="104178"/>
    <lineage>
        <taxon>Eukaryota</taxon>
        <taxon>Metazoa</taxon>
        <taxon>Cnidaria</taxon>
        <taxon>Anthozoa</taxon>
        <taxon>Hexacorallia</taxon>
        <taxon>Scleractinia</taxon>
        <taxon>Fungiina</taxon>
        <taxon>Poritidae</taxon>
        <taxon>Porites</taxon>
    </lineage>
</organism>
<feature type="transmembrane region" description="Helical" evidence="8">
    <location>
        <begin position="12"/>
        <end position="39"/>
    </location>
</feature>
<evidence type="ECO:0000259" key="9">
    <source>
        <dbReference type="PROSITE" id="PS50262"/>
    </source>
</evidence>
<dbReference type="InterPro" id="IPR000276">
    <property type="entry name" value="GPCR_Rhodpsn"/>
</dbReference>
<comment type="caution">
    <text evidence="10">The sequence shown here is derived from an EMBL/GenBank/DDBJ whole genome shotgun (WGS) entry which is preliminary data.</text>
</comment>
<reference evidence="10 11" key="1">
    <citation type="submission" date="2022-05" db="EMBL/GenBank/DDBJ databases">
        <authorList>
            <consortium name="Genoscope - CEA"/>
            <person name="William W."/>
        </authorList>
    </citation>
    <scope>NUCLEOTIDE SEQUENCE [LARGE SCALE GENOMIC DNA]</scope>
</reference>
<feature type="transmembrane region" description="Helical" evidence="8">
    <location>
        <begin position="87"/>
        <end position="108"/>
    </location>
</feature>
<feature type="transmembrane region" description="Helical" evidence="8">
    <location>
        <begin position="491"/>
        <end position="510"/>
    </location>
</feature>
<evidence type="ECO:0000256" key="6">
    <source>
        <dbReference type="ARBA" id="ARBA00023170"/>
    </source>
</evidence>
<feature type="transmembrane region" description="Helical" evidence="8">
    <location>
        <begin position="174"/>
        <end position="193"/>
    </location>
</feature>
<dbReference type="PROSITE" id="PS50262">
    <property type="entry name" value="G_PROTEIN_RECEP_F1_2"/>
    <property type="match status" value="2"/>
</dbReference>
<keyword evidence="5 8" id="KW-0472">Membrane</keyword>
<keyword evidence="7" id="KW-0807">Transducer</keyword>
<evidence type="ECO:0000313" key="10">
    <source>
        <dbReference type="EMBL" id="CAH3030156.1"/>
    </source>
</evidence>
<feature type="transmembrane region" description="Helical" evidence="8">
    <location>
        <begin position="51"/>
        <end position="75"/>
    </location>
</feature>
<gene>
    <name evidence="10" type="ORF">PEVE_00037476</name>
</gene>
<dbReference type="Pfam" id="PF00001">
    <property type="entry name" value="7tm_1"/>
    <property type="match status" value="2"/>
</dbReference>
<feature type="transmembrane region" description="Helical" evidence="8">
    <location>
        <begin position="365"/>
        <end position="385"/>
    </location>
</feature>
<name>A0ABN8MK84_9CNID</name>
<keyword evidence="2 8" id="KW-0812">Transmembrane</keyword>
<evidence type="ECO:0000256" key="2">
    <source>
        <dbReference type="ARBA" id="ARBA00022692"/>
    </source>
</evidence>
<evidence type="ECO:0000256" key="1">
    <source>
        <dbReference type="ARBA" id="ARBA00004141"/>
    </source>
</evidence>
<dbReference type="InterPro" id="IPR017452">
    <property type="entry name" value="GPCR_Rhodpsn_7TM"/>
</dbReference>
<feature type="transmembrane region" description="Helical" evidence="8">
    <location>
        <begin position="310"/>
        <end position="332"/>
    </location>
</feature>
<keyword evidence="3 8" id="KW-1133">Transmembrane helix</keyword>
<evidence type="ECO:0000256" key="5">
    <source>
        <dbReference type="ARBA" id="ARBA00023136"/>
    </source>
</evidence>
<keyword evidence="6" id="KW-0675">Receptor</keyword>
<feature type="transmembrane region" description="Helical" evidence="8">
    <location>
        <begin position="579"/>
        <end position="598"/>
    </location>
</feature>
<evidence type="ECO:0000256" key="3">
    <source>
        <dbReference type="ARBA" id="ARBA00022989"/>
    </source>
</evidence>
<feature type="transmembrane region" description="Helical" evidence="8">
    <location>
        <begin position="446"/>
        <end position="467"/>
    </location>
</feature>